<dbReference type="PANTHER" id="PTHR13710:SF120">
    <property type="entry name" value="BIFUNCTIONAL 3'-5' EXONUCLEASE_ATP-DEPENDENT HELICASE WRN"/>
    <property type="match status" value="1"/>
</dbReference>
<dbReference type="PROSITE" id="PS51192">
    <property type="entry name" value="HELICASE_ATP_BIND_1"/>
    <property type="match status" value="1"/>
</dbReference>
<feature type="compositionally biased region" description="Polar residues" evidence="8">
    <location>
        <begin position="532"/>
        <end position="542"/>
    </location>
</feature>
<dbReference type="Gene3D" id="3.40.50.300">
    <property type="entry name" value="P-loop containing nucleotide triphosphate hydrolases"/>
    <property type="match status" value="2"/>
</dbReference>
<dbReference type="OMA" id="YNINIFN"/>
<comment type="similarity">
    <text evidence="1">Belongs to the helicase family. RecQ subfamily.</text>
</comment>
<dbReference type="PANTHER" id="PTHR13710">
    <property type="entry name" value="DNA HELICASE RECQ FAMILY MEMBER"/>
    <property type="match status" value="1"/>
</dbReference>
<dbReference type="InterPro" id="IPR014001">
    <property type="entry name" value="Helicase_ATP-bd"/>
</dbReference>
<dbReference type="SMART" id="SM00487">
    <property type="entry name" value="DEXDc"/>
    <property type="match status" value="1"/>
</dbReference>
<evidence type="ECO:0000256" key="6">
    <source>
        <dbReference type="ARBA" id="ARBA00034617"/>
    </source>
</evidence>
<evidence type="ECO:0000259" key="9">
    <source>
        <dbReference type="PROSITE" id="PS51192"/>
    </source>
</evidence>
<evidence type="ECO:0000256" key="2">
    <source>
        <dbReference type="ARBA" id="ARBA00022741"/>
    </source>
</evidence>
<dbReference type="InterPro" id="IPR011545">
    <property type="entry name" value="DEAD/DEAH_box_helicase_dom"/>
</dbReference>
<dbReference type="GO" id="GO:0000724">
    <property type="term" value="P:double-strand break repair via homologous recombination"/>
    <property type="evidence" value="ECO:0007669"/>
    <property type="project" value="TreeGrafter"/>
</dbReference>
<evidence type="ECO:0000256" key="3">
    <source>
        <dbReference type="ARBA" id="ARBA00022801"/>
    </source>
</evidence>
<dbReference type="InterPro" id="IPR001650">
    <property type="entry name" value="Helicase_C-like"/>
</dbReference>
<evidence type="ECO:0000259" key="10">
    <source>
        <dbReference type="PROSITE" id="PS51194"/>
    </source>
</evidence>
<dbReference type="InterPro" id="IPR002464">
    <property type="entry name" value="DNA/RNA_helicase_DEAH_CS"/>
</dbReference>
<dbReference type="EMBL" id="JH711594">
    <property type="protein sequence ID" value="EIW74152.1"/>
    <property type="molecule type" value="Genomic_DNA"/>
</dbReference>
<dbReference type="SUPFAM" id="SSF52540">
    <property type="entry name" value="P-loop containing nucleoside triphosphate hydrolases"/>
    <property type="match status" value="1"/>
</dbReference>
<dbReference type="GO" id="GO:0005694">
    <property type="term" value="C:chromosome"/>
    <property type="evidence" value="ECO:0007669"/>
    <property type="project" value="TreeGrafter"/>
</dbReference>
<dbReference type="GO" id="GO:0043138">
    <property type="term" value="F:3'-5' DNA helicase activity"/>
    <property type="evidence" value="ECO:0007669"/>
    <property type="project" value="UniProtKB-EC"/>
</dbReference>
<keyword evidence="5" id="KW-0238">DNA-binding</keyword>
<dbReference type="SMART" id="SM00490">
    <property type="entry name" value="HELICc"/>
    <property type="match status" value="1"/>
</dbReference>
<evidence type="ECO:0000313" key="12">
    <source>
        <dbReference type="Proteomes" id="UP000053558"/>
    </source>
</evidence>
<evidence type="ECO:0000256" key="7">
    <source>
        <dbReference type="ARBA" id="ARBA00034808"/>
    </source>
</evidence>
<sequence>MGRLLKGKTPRDFQVELAVSQEQQQDAICHPATGLGKTFVAAAPFALEHNVNTKRIVLIVSPLISLQEEMICISELTTVQVKTFEYEFNLTAIAVNSTRGGLRRDTLRQIVDGVYRVVLISPELLLSRRFSSLVLKNSSFKSRIHSVIVDEAHCVSHWGASFHKAYARIGSVRVLLPKYTPFVAVQATLTRRVLRDLKEKLQLTRRSDLVFLNMGNDRTNVSLAVRAIQNAINSFFDLDFTVSSDAQSAEDVPKTWIHTDNIKEGGLICDYLRSKRLREMGIDPAIIREYSAALTSEYRTSAMDQFRSGKIRILICTDAAGMGCNIPDMDIVVQWRLPQKLSSFVQRAGRAARGQGRVGLAVLLCEPFVYSIDLAALASESEKAASRKAARSHLIKSKAPGGHGTDDTLREMDEPDANPESVDEGLIHFAQTTKCRRRVLTEVFDNPPSVPTVACCDICNPELLDRTRPLPKQTNVRAPRVKKGEVQPEIVQAVKACIDDRPRPQAEVVTLGSTRARPHSGAPRRGCRGGSSPANSLTPPQW</sequence>
<dbReference type="Proteomes" id="UP000053558">
    <property type="component" value="Unassembled WGS sequence"/>
</dbReference>
<dbReference type="EC" id="5.6.2.4" evidence="7"/>
<dbReference type="KEGG" id="cput:CONPUDRAFT_94044"/>
<dbReference type="PROSITE" id="PS51194">
    <property type="entry name" value="HELICASE_CTER"/>
    <property type="match status" value="1"/>
</dbReference>
<dbReference type="GO" id="GO:0005737">
    <property type="term" value="C:cytoplasm"/>
    <property type="evidence" value="ECO:0007669"/>
    <property type="project" value="TreeGrafter"/>
</dbReference>
<dbReference type="Pfam" id="PF00270">
    <property type="entry name" value="DEAD"/>
    <property type="match status" value="1"/>
</dbReference>
<dbReference type="AlphaFoldDB" id="R7SEI4"/>
<evidence type="ECO:0000256" key="4">
    <source>
        <dbReference type="ARBA" id="ARBA00022840"/>
    </source>
</evidence>
<dbReference type="GO" id="GO:0016787">
    <property type="term" value="F:hydrolase activity"/>
    <property type="evidence" value="ECO:0007669"/>
    <property type="project" value="UniProtKB-KW"/>
</dbReference>
<dbReference type="GO" id="GO:0003677">
    <property type="term" value="F:DNA binding"/>
    <property type="evidence" value="ECO:0007669"/>
    <property type="project" value="UniProtKB-KW"/>
</dbReference>
<keyword evidence="12" id="KW-1185">Reference proteome</keyword>
<dbReference type="Pfam" id="PF00271">
    <property type="entry name" value="Helicase_C"/>
    <property type="match status" value="1"/>
</dbReference>
<dbReference type="GO" id="GO:0005524">
    <property type="term" value="F:ATP binding"/>
    <property type="evidence" value="ECO:0007669"/>
    <property type="project" value="UniProtKB-KW"/>
</dbReference>
<dbReference type="PROSITE" id="PS00690">
    <property type="entry name" value="DEAH_ATP_HELICASE"/>
    <property type="match status" value="1"/>
</dbReference>
<accession>R7SEI4</accession>
<reference evidence="12" key="1">
    <citation type="journal article" date="2012" name="Science">
        <title>The Paleozoic origin of enzymatic lignin decomposition reconstructed from 31 fungal genomes.</title>
        <authorList>
            <person name="Floudas D."/>
            <person name="Binder M."/>
            <person name="Riley R."/>
            <person name="Barry K."/>
            <person name="Blanchette R.A."/>
            <person name="Henrissat B."/>
            <person name="Martinez A.T."/>
            <person name="Otillar R."/>
            <person name="Spatafora J.W."/>
            <person name="Yadav J.S."/>
            <person name="Aerts A."/>
            <person name="Benoit I."/>
            <person name="Boyd A."/>
            <person name="Carlson A."/>
            <person name="Copeland A."/>
            <person name="Coutinho P.M."/>
            <person name="de Vries R.P."/>
            <person name="Ferreira P."/>
            <person name="Findley K."/>
            <person name="Foster B."/>
            <person name="Gaskell J."/>
            <person name="Glotzer D."/>
            <person name="Gorecki P."/>
            <person name="Heitman J."/>
            <person name="Hesse C."/>
            <person name="Hori C."/>
            <person name="Igarashi K."/>
            <person name="Jurgens J.A."/>
            <person name="Kallen N."/>
            <person name="Kersten P."/>
            <person name="Kohler A."/>
            <person name="Kuees U."/>
            <person name="Kumar T.K.A."/>
            <person name="Kuo A."/>
            <person name="LaButti K."/>
            <person name="Larrondo L.F."/>
            <person name="Lindquist E."/>
            <person name="Ling A."/>
            <person name="Lombard V."/>
            <person name="Lucas S."/>
            <person name="Lundell T."/>
            <person name="Martin R."/>
            <person name="McLaughlin D.J."/>
            <person name="Morgenstern I."/>
            <person name="Morin E."/>
            <person name="Murat C."/>
            <person name="Nagy L.G."/>
            <person name="Nolan M."/>
            <person name="Ohm R.A."/>
            <person name="Patyshakuliyeva A."/>
            <person name="Rokas A."/>
            <person name="Ruiz-Duenas F.J."/>
            <person name="Sabat G."/>
            <person name="Salamov A."/>
            <person name="Samejima M."/>
            <person name="Schmutz J."/>
            <person name="Slot J.C."/>
            <person name="St John F."/>
            <person name="Stenlid J."/>
            <person name="Sun H."/>
            <person name="Sun S."/>
            <person name="Syed K."/>
            <person name="Tsang A."/>
            <person name="Wiebenga A."/>
            <person name="Young D."/>
            <person name="Pisabarro A."/>
            <person name="Eastwood D.C."/>
            <person name="Martin F."/>
            <person name="Cullen D."/>
            <person name="Grigoriev I.V."/>
            <person name="Hibbett D.S."/>
        </authorList>
    </citation>
    <scope>NUCLEOTIDE SEQUENCE [LARGE SCALE GENOMIC DNA]</scope>
    <source>
        <strain evidence="12">RWD-64-598 SS2</strain>
    </source>
</reference>
<gene>
    <name evidence="11" type="ORF">CONPUDRAFT_94044</name>
</gene>
<feature type="region of interest" description="Disordered" evidence="8">
    <location>
        <begin position="389"/>
        <end position="421"/>
    </location>
</feature>
<dbReference type="RefSeq" id="XP_007775725.1">
    <property type="nucleotide sequence ID" value="XM_007777535.1"/>
</dbReference>
<protein>
    <recommendedName>
        <fullName evidence="7">DNA 3'-5' helicase</fullName>
        <ecNumber evidence="7">5.6.2.4</ecNumber>
    </recommendedName>
</protein>
<proteinExistence type="inferred from homology"/>
<dbReference type="OrthoDB" id="10261556at2759"/>
<keyword evidence="3 11" id="KW-0378">Hydrolase</keyword>
<evidence type="ECO:0000256" key="1">
    <source>
        <dbReference type="ARBA" id="ARBA00005446"/>
    </source>
</evidence>
<keyword evidence="4" id="KW-0067">ATP-binding</keyword>
<feature type="domain" description="Helicase C-terminal" evidence="10">
    <location>
        <begin position="234"/>
        <end position="413"/>
    </location>
</feature>
<dbReference type="InterPro" id="IPR027417">
    <property type="entry name" value="P-loop_NTPase"/>
</dbReference>
<feature type="domain" description="Helicase ATP-binding" evidence="9">
    <location>
        <begin position="18"/>
        <end position="207"/>
    </location>
</feature>
<evidence type="ECO:0000256" key="8">
    <source>
        <dbReference type="SAM" id="MobiDB-lite"/>
    </source>
</evidence>
<dbReference type="GO" id="GO:0009378">
    <property type="term" value="F:four-way junction helicase activity"/>
    <property type="evidence" value="ECO:0007669"/>
    <property type="project" value="TreeGrafter"/>
</dbReference>
<evidence type="ECO:0000313" key="11">
    <source>
        <dbReference type="EMBL" id="EIW74152.1"/>
    </source>
</evidence>
<comment type="catalytic activity">
    <reaction evidence="6">
        <text>Couples ATP hydrolysis with the unwinding of duplex DNA by translocating in the 3'-5' direction.</text>
        <dbReference type="EC" id="5.6.2.4"/>
    </reaction>
</comment>
<dbReference type="eggNOG" id="KOG0351">
    <property type="taxonomic scope" value="Eukaryota"/>
</dbReference>
<name>R7SEI4_CONPW</name>
<evidence type="ECO:0000256" key="5">
    <source>
        <dbReference type="ARBA" id="ARBA00023125"/>
    </source>
</evidence>
<feature type="region of interest" description="Disordered" evidence="8">
    <location>
        <begin position="509"/>
        <end position="542"/>
    </location>
</feature>
<dbReference type="GO" id="GO:0005634">
    <property type="term" value="C:nucleus"/>
    <property type="evidence" value="ECO:0007669"/>
    <property type="project" value="TreeGrafter"/>
</dbReference>
<organism evidence="11 12">
    <name type="scientific">Coniophora puteana (strain RWD-64-598)</name>
    <name type="common">Brown rot fungus</name>
    <dbReference type="NCBI Taxonomy" id="741705"/>
    <lineage>
        <taxon>Eukaryota</taxon>
        <taxon>Fungi</taxon>
        <taxon>Dikarya</taxon>
        <taxon>Basidiomycota</taxon>
        <taxon>Agaricomycotina</taxon>
        <taxon>Agaricomycetes</taxon>
        <taxon>Agaricomycetidae</taxon>
        <taxon>Boletales</taxon>
        <taxon>Coniophorineae</taxon>
        <taxon>Coniophoraceae</taxon>
        <taxon>Coniophora</taxon>
    </lineage>
</organism>
<keyword evidence="2" id="KW-0547">Nucleotide-binding</keyword>
<dbReference type="GeneID" id="19211631"/>